<dbReference type="SUPFAM" id="SSF53720">
    <property type="entry name" value="ALDH-like"/>
    <property type="match status" value="1"/>
</dbReference>
<dbReference type="Proteomes" id="UP001234880">
    <property type="component" value="Unassembled WGS sequence"/>
</dbReference>
<evidence type="ECO:0000313" key="4">
    <source>
        <dbReference type="Proteomes" id="UP001234880"/>
    </source>
</evidence>
<dbReference type="RefSeq" id="WP_307110592.1">
    <property type="nucleotide sequence ID" value="NZ_JAURUE010000001.1"/>
</dbReference>
<keyword evidence="4" id="KW-1185">Reference proteome</keyword>
<sequence length="109" mass="11406">MKTVTPDDVIGRVEKGLLIAGRWRPATADATFAGYDPATGRPLCEVADATPDDGAAALDAAHAAQADWAAVPPRHRAGILRCAHDLLLERVEEFPSGRPGPANTAEPAQ</sequence>
<dbReference type="Pfam" id="PF00171">
    <property type="entry name" value="Aldedh"/>
    <property type="match status" value="1"/>
</dbReference>
<name>A0ABT9KSD8_9ACTN</name>
<dbReference type="PANTHER" id="PTHR43353:SF5">
    <property type="entry name" value="SUCCINATE-SEMIALDEHYDE DEHYDROGENASE, MITOCHONDRIAL"/>
    <property type="match status" value="1"/>
</dbReference>
<feature type="domain" description="Aldehyde dehydrogenase" evidence="2">
    <location>
        <begin position="23"/>
        <end position="94"/>
    </location>
</feature>
<comment type="caution">
    <text evidence="3">The sequence shown here is derived from an EMBL/GenBank/DDBJ whole genome shotgun (WGS) entry which is preliminary data.</text>
</comment>
<protein>
    <submittedName>
        <fullName evidence="3">Acyl-CoA reductase-like NAD-dependent aldehyde dehydrogenase</fullName>
    </submittedName>
</protein>
<organism evidence="3 4">
    <name type="scientific">Streptomyces demainii</name>
    <dbReference type="NCBI Taxonomy" id="588122"/>
    <lineage>
        <taxon>Bacteria</taxon>
        <taxon>Bacillati</taxon>
        <taxon>Actinomycetota</taxon>
        <taxon>Actinomycetes</taxon>
        <taxon>Kitasatosporales</taxon>
        <taxon>Streptomycetaceae</taxon>
        <taxon>Streptomyces</taxon>
    </lineage>
</organism>
<dbReference type="EMBL" id="JAURUE010000001">
    <property type="protein sequence ID" value="MDP9610462.1"/>
    <property type="molecule type" value="Genomic_DNA"/>
</dbReference>
<dbReference type="InterPro" id="IPR015590">
    <property type="entry name" value="Aldehyde_DH_dom"/>
</dbReference>
<evidence type="ECO:0000259" key="2">
    <source>
        <dbReference type="Pfam" id="PF00171"/>
    </source>
</evidence>
<keyword evidence="1" id="KW-0560">Oxidoreductase</keyword>
<accession>A0ABT9KSD8</accession>
<gene>
    <name evidence="3" type="ORF">JOF35_002739</name>
</gene>
<dbReference type="InterPro" id="IPR016161">
    <property type="entry name" value="Ald_DH/histidinol_DH"/>
</dbReference>
<dbReference type="InterPro" id="IPR050740">
    <property type="entry name" value="Aldehyde_DH_Superfamily"/>
</dbReference>
<evidence type="ECO:0000256" key="1">
    <source>
        <dbReference type="ARBA" id="ARBA00023002"/>
    </source>
</evidence>
<dbReference type="Gene3D" id="3.40.605.10">
    <property type="entry name" value="Aldehyde Dehydrogenase, Chain A, domain 1"/>
    <property type="match status" value="1"/>
</dbReference>
<evidence type="ECO:0000313" key="3">
    <source>
        <dbReference type="EMBL" id="MDP9610462.1"/>
    </source>
</evidence>
<reference evidence="3 4" key="1">
    <citation type="submission" date="2023-07" db="EMBL/GenBank/DDBJ databases">
        <title>Sequencing the genomes of 1000 actinobacteria strains.</title>
        <authorList>
            <person name="Klenk H.-P."/>
        </authorList>
    </citation>
    <scope>NUCLEOTIDE SEQUENCE [LARGE SCALE GENOMIC DNA]</scope>
    <source>
        <strain evidence="3 4">DSM 41600</strain>
    </source>
</reference>
<proteinExistence type="predicted"/>
<dbReference type="PANTHER" id="PTHR43353">
    <property type="entry name" value="SUCCINATE-SEMIALDEHYDE DEHYDROGENASE, MITOCHONDRIAL"/>
    <property type="match status" value="1"/>
</dbReference>
<dbReference type="InterPro" id="IPR016162">
    <property type="entry name" value="Ald_DH_N"/>
</dbReference>